<keyword evidence="1" id="KW-0472">Membrane</keyword>
<evidence type="ECO:0000256" key="1">
    <source>
        <dbReference type="SAM" id="Phobius"/>
    </source>
</evidence>
<sequence length="176" mass="19866">MRAWIPPFFSSPKLSHSHFDAAKVPAELYISSLHPLLFSYHKYVLDRSPAMAITQDDLSMRTQHWRRDAGSRLALFLVFLSVLCGLISFVLYLAAEASRSEATWYLMSNWGDDNKSNVCVFTSSDRMPLACAVRAFLLLAVTSPKHPAPFVSWLTMLARTLTLPTIRAHTPRPLDL</sequence>
<gene>
    <name evidence="2" type="ORF">Cni_G02903</name>
</gene>
<accession>A0AAQ3JQY6</accession>
<evidence type="ECO:0000313" key="2">
    <source>
        <dbReference type="EMBL" id="WOK94201.1"/>
    </source>
</evidence>
<dbReference type="Proteomes" id="UP001327560">
    <property type="component" value="Chromosome 1"/>
</dbReference>
<keyword evidence="3" id="KW-1185">Reference proteome</keyword>
<name>A0AAQ3JQY6_9LILI</name>
<feature type="transmembrane region" description="Helical" evidence="1">
    <location>
        <begin position="73"/>
        <end position="95"/>
    </location>
</feature>
<dbReference type="EMBL" id="CP136890">
    <property type="protein sequence ID" value="WOK94201.1"/>
    <property type="molecule type" value="Genomic_DNA"/>
</dbReference>
<dbReference type="AlphaFoldDB" id="A0AAQ3JQY6"/>
<evidence type="ECO:0000313" key="3">
    <source>
        <dbReference type="Proteomes" id="UP001327560"/>
    </source>
</evidence>
<keyword evidence="1" id="KW-1133">Transmembrane helix</keyword>
<protein>
    <submittedName>
        <fullName evidence="2">Uncharacterized protein</fullName>
    </submittedName>
</protein>
<keyword evidence="1" id="KW-0812">Transmembrane</keyword>
<reference evidence="2 3" key="1">
    <citation type="submission" date="2023-10" db="EMBL/GenBank/DDBJ databases">
        <title>Chromosome-scale genome assembly provides insights into flower coloration mechanisms of Canna indica.</title>
        <authorList>
            <person name="Li C."/>
        </authorList>
    </citation>
    <scope>NUCLEOTIDE SEQUENCE [LARGE SCALE GENOMIC DNA]</scope>
    <source>
        <tissue evidence="2">Flower</tissue>
    </source>
</reference>
<proteinExistence type="predicted"/>
<organism evidence="2 3">
    <name type="scientific">Canna indica</name>
    <name type="common">Indian-shot</name>
    <dbReference type="NCBI Taxonomy" id="4628"/>
    <lineage>
        <taxon>Eukaryota</taxon>
        <taxon>Viridiplantae</taxon>
        <taxon>Streptophyta</taxon>
        <taxon>Embryophyta</taxon>
        <taxon>Tracheophyta</taxon>
        <taxon>Spermatophyta</taxon>
        <taxon>Magnoliopsida</taxon>
        <taxon>Liliopsida</taxon>
        <taxon>Zingiberales</taxon>
        <taxon>Cannaceae</taxon>
        <taxon>Canna</taxon>
    </lineage>
</organism>